<evidence type="ECO:0000313" key="3">
    <source>
        <dbReference type="EMBL" id="SPO28810.1"/>
    </source>
</evidence>
<feature type="compositionally biased region" description="Basic and acidic residues" evidence="1">
    <location>
        <begin position="542"/>
        <end position="559"/>
    </location>
</feature>
<dbReference type="EMBL" id="OOIN01000025">
    <property type="protein sequence ID" value="SPO28810.1"/>
    <property type="molecule type" value="Genomic_DNA"/>
</dbReference>
<sequence length="559" mass="61887">MSADTMSDLDGPGKPLSLLHPVDPSSMLFLHRNQTQSELVHALYIVMYAPTSRTLRNWLLASEFEVILTFLVCTIMLVKKKTLGKLWIFTRRRTLYGTFYVSNAVFVLVLGVAAYLVAWDLTAMIIASFSFAKVSTMEWWWIIPLPWWPLVVGAYVSIHGFAVGCSPRSPLSSFNAQATATHSNHRWIYLPVPRSSSLVNATLIVPNVLFSISTLALTSMSGHSYYVAKAAAKRLLPEDILAHVRDAKNHGSVVAFPGDQLPASDELIRTARNVAALYSETHRYVCINLAIFAACAVALFIPCVVYGLPNIVSLVDHACSRHPEPLPPSCNSFFKKLYFLLTEGKPRTEASAGHLDISTWKMTILAVIYISILVVCVPAFGWLPMYIICASFPSRVSAGDFRNQISNAVLAVSVITILSCSFVAIFCTVATLDPLFRAAIGLNIIRNQIPIDITVQHHRSMVEETHPSPAYVITNTNNNGEAQLEMHKLEGYHRTIELKSSSTTLKSNAKSPLEEFPDYPVHHHEIHVSTDVEAQRDSMGSEGEKDDRGRAKVAFERGS</sequence>
<keyword evidence="2" id="KW-0812">Transmembrane</keyword>
<reference evidence="3 4" key="1">
    <citation type="submission" date="2018-03" db="EMBL/GenBank/DDBJ databases">
        <authorList>
            <person name="Guldener U."/>
        </authorList>
    </citation>
    <scope>NUCLEOTIDE SEQUENCE [LARGE SCALE GENOMIC DNA]</scope>
    <source>
        <strain evidence="3 4">NBRC100155</strain>
    </source>
</reference>
<gene>
    <name evidence="3" type="ORF">UTRI_05123_B</name>
</gene>
<protein>
    <submittedName>
        <fullName evidence="3">Related to Dik6, novel virulence factor</fullName>
    </submittedName>
</protein>
<keyword evidence="2" id="KW-1133">Transmembrane helix</keyword>
<feature type="transmembrane region" description="Helical" evidence="2">
    <location>
        <begin position="285"/>
        <end position="308"/>
    </location>
</feature>
<feature type="transmembrane region" description="Helical" evidence="2">
    <location>
        <begin position="364"/>
        <end position="387"/>
    </location>
</feature>
<dbReference type="AlphaFoldDB" id="A0A5C3EEZ8"/>
<accession>A0A5C3EEZ8</accession>
<feature type="transmembrane region" description="Helical" evidence="2">
    <location>
        <begin position="99"/>
        <end position="119"/>
    </location>
</feature>
<proteinExistence type="predicted"/>
<organism evidence="3 4">
    <name type="scientific">Ustilago trichophora</name>
    <dbReference type="NCBI Taxonomy" id="86804"/>
    <lineage>
        <taxon>Eukaryota</taxon>
        <taxon>Fungi</taxon>
        <taxon>Dikarya</taxon>
        <taxon>Basidiomycota</taxon>
        <taxon>Ustilaginomycotina</taxon>
        <taxon>Ustilaginomycetes</taxon>
        <taxon>Ustilaginales</taxon>
        <taxon>Ustilaginaceae</taxon>
        <taxon>Ustilago</taxon>
    </lineage>
</organism>
<feature type="region of interest" description="Disordered" evidence="1">
    <location>
        <begin position="525"/>
        <end position="559"/>
    </location>
</feature>
<evidence type="ECO:0000313" key="4">
    <source>
        <dbReference type="Proteomes" id="UP000324022"/>
    </source>
</evidence>
<dbReference type="Proteomes" id="UP000324022">
    <property type="component" value="Unassembled WGS sequence"/>
</dbReference>
<feature type="transmembrane region" description="Helical" evidence="2">
    <location>
        <begin position="58"/>
        <end position="78"/>
    </location>
</feature>
<name>A0A5C3EEZ8_9BASI</name>
<dbReference type="OrthoDB" id="2555114at2759"/>
<evidence type="ECO:0000256" key="1">
    <source>
        <dbReference type="SAM" id="MobiDB-lite"/>
    </source>
</evidence>
<feature type="transmembrane region" description="Helical" evidence="2">
    <location>
        <begin position="139"/>
        <end position="158"/>
    </location>
</feature>
<keyword evidence="4" id="KW-1185">Reference proteome</keyword>
<feature type="compositionally biased region" description="Basic and acidic residues" evidence="1">
    <location>
        <begin position="525"/>
        <end position="536"/>
    </location>
</feature>
<evidence type="ECO:0000256" key="2">
    <source>
        <dbReference type="SAM" id="Phobius"/>
    </source>
</evidence>
<feature type="transmembrane region" description="Helical" evidence="2">
    <location>
        <begin position="408"/>
        <end position="432"/>
    </location>
</feature>
<keyword evidence="2" id="KW-0472">Membrane</keyword>